<evidence type="ECO:0000313" key="2">
    <source>
        <dbReference type="EMBL" id="GGD39684.1"/>
    </source>
</evidence>
<comment type="caution">
    <text evidence="2">The sequence shown here is derived from an EMBL/GenBank/DDBJ whole genome shotgun (WGS) entry which is preliminary data.</text>
</comment>
<accession>A0ABQ1QQJ5</accession>
<keyword evidence="3" id="KW-1185">Reference proteome</keyword>
<evidence type="ECO:0000259" key="1">
    <source>
        <dbReference type="Pfam" id="PF09350"/>
    </source>
</evidence>
<dbReference type="InterPro" id="IPR018961">
    <property type="entry name" value="DnaJ_homolog_subfam-C_membr-28"/>
</dbReference>
<name>A0ABQ1QQJ5_9RHOB</name>
<evidence type="ECO:0000313" key="3">
    <source>
        <dbReference type="Proteomes" id="UP000617355"/>
    </source>
</evidence>
<proteinExistence type="predicted"/>
<gene>
    <name evidence="2" type="ORF">GCM10011358_24560</name>
</gene>
<dbReference type="RefSeq" id="WP_188528155.1">
    <property type="nucleotide sequence ID" value="NZ_BMGI01000004.1"/>
</dbReference>
<dbReference type="Proteomes" id="UP000617355">
    <property type="component" value="Unassembled WGS sequence"/>
</dbReference>
<protein>
    <submittedName>
        <fullName evidence="2">DUF1992 domain-containing protein</fullName>
    </submittedName>
</protein>
<reference evidence="3" key="1">
    <citation type="journal article" date="2019" name="Int. J. Syst. Evol. Microbiol.">
        <title>The Global Catalogue of Microorganisms (GCM) 10K type strain sequencing project: providing services to taxonomists for standard genome sequencing and annotation.</title>
        <authorList>
            <consortium name="The Broad Institute Genomics Platform"/>
            <consortium name="The Broad Institute Genome Sequencing Center for Infectious Disease"/>
            <person name="Wu L."/>
            <person name="Ma J."/>
        </authorList>
    </citation>
    <scope>NUCLEOTIDE SEQUENCE [LARGE SCALE GENOMIC DNA]</scope>
    <source>
        <strain evidence="3">CGMCC 1.12922</strain>
    </source>
</reference>
<feature type="domain" description="DnaJ homologue subfamily C member 28 conserved" evidence="1">
    <location>
        <begin position="9"/>
        <end position="75"/>
    </location>
</feature>
<dbReference type="Pfam" id="PF09350">
    <property type="entry name" value="DJC28_CD"/>
    <property type="match status" value="1"/>
</dbReference>
<sequence length="111" mass="12301">MIKSWHRLTEQQIRKAEAEGKLKGLAGEGKPLPDRPGDAFIDPGDAIGHRIMAEAGAMPEELKLKARLDEARKAWAAATDPADKKRLMTAIADLELKYAIAREARLRFLGR</sequence>
<organism evidence="2 3">
    <name type="scientific">Sinisalibacter lacisalsi</name>
    <dbReference type="NCBI Taxonomy" id="1526570"/>
    <lineage>
        <taxon>Bacteria</taxon>
        <taxon>Pseudomonadati</taxon>
        <taxon>Pseudomonadota</taxon>
        <taxon>Alphaproteobacteria</taxon>
        <taxon>Rhodobacterales</taxon>
        <taxon>Roseobacteraceae</taxon>
        <taxon>Sinisalibacter</taxon>
    </lineage>
</organism>
<dbReference type="EMBL" id="BMGI01000004">
    <property type="protein sequence ID" value="GGD39684.1"/>
    <property type="molecule type" value="Genomic_DNA"/>
</dbReference>